<evidence type="ECO:0000259" key="1">
    <source>
        <dbReference type="Pfam" id="PF20179"/>
    </source>
</evidence>
<dbReference type="InterPro" id="IPR046824">
    <property type="entry name" value="Mss51-like_C"/>
</dbReference>
<dbReference type="Pfam" id="PF20179">
    <property type="entry name" value="MSS51_C"/>
    <property type="match status" value="1"/>
</dbReference>
<comment type="caution">
    <text evidence="2">The sequence shown here is derived from an EMBL/GenBank/DDBJ whole genome shotgun (WGS) entry which is preliminary data.</text>
</comment>
<protein>
    <recommendedName>
        <fullName evidence="1">Mitochondrial splicing suppressor 51-like C-terminal domain-containing protein</fullName>
    </recommendedName>
</protein>
<organism evidence="2 3">
    <name type="scientific">Marasmius tenuissimus</name>
    <dbReference type="NCBI Taxonomy" id="585030"/>
    <lineage>
        <taxon>Eukaryota</taxon>
        <taxon>Fungi</taxon>
        <taxon>Dikarya</taxon>
        <taxon>Basidiomycota</taxon>
        <taxon>Agaricomycotina</taxon>
        <taxon>Agaricomycetes</taxon>
        <taxon>Agaricomycetidae</taxon>
        <taxon>Agaricales</taxon>
        <taxon>Marasmiineae</taxon>
        <taxon>Marasmiaceae</taxon>
        <taxon>Marasmius</taxon>
    </lineage>
</organism>
<dbReference type="PANTHER" id="PTHR28069:SF2">
    <property type="entry name" value="GH20023P"/>
    <property type="match status" value="1"/>
</dbReference>
<dbReference type="Proteomes" id="UP001437256">
    <property type="component" value="Unassembled WGS sequence"/>
</dbReference>
<evidence type="ECO:0000313" key="3">
    <source>
        <dbReference type="Proteomes" id="UP001437256"/>
    </source>
</evidence>
<reference evidence="2 3" key="1">
    <citation type="submission" date="2024-05" db="EMBL/GenBank/DDBJ databases">
        <title>A draft genome resource for the thread blight pathogen Marasmius tenuissimus strain MS-2.</title>
        <authorList>
            <person name="Yulfo-Soto G.E."/>
            <person name="Baruah I.K."/>
            <person name="Amoako-Attah I."/>
            <person name="Bukari Y."/>
            <person name="Meinhardt L.W."/>
            <person name="Bailey B.A."/>
            <person name="Cohen S.P."/>
        </authorList>
    </citation>
    <scope>NUCLEOTIDE SEQUENCE [LARGE SCALE GENOMIC DNA]</scope>
    <source>
        <strain evidence="2 3">MS-2</strain>
    </source>
</reference>
<name>A0ABR2ZRW5_9AGAR</name>
<sequence>MRNAKRYLAVLLGHEGNVVWLIFLQLPQADWKAHKQICNAIASLGSDAGDKAELTGGLPRTASDDFQTVNETCQQNFQTELKLLQSHMKRNLTFEEQKILVWQPRCMGCSRTERLIRIEGADGKAIKPCDVCKATFCCCEEHWDIVRDKHVNEPVWDVPGNLSQCQINRQICGDILFANIMVDSHTHEPNGVSLVSQWRPERHLSKWEPLKTGDKCWEEEFNASLQKEVVASLGPVPPGSFLRSATQGLSMPMTILYALQQLKPLGRKEEFITRHGPRAERRFLGIWTGKQSLTIHLLGAREMEILHAPRNCIKDQKQCTFEVHAMSYHKYIEKQGARYTNPDLAVAFNFGASSYASSWAETMEVLVRKAVATVFTSQNRDEAEAESQLLRVAGASLVLVLGPVRNPWGGLQLLPEPNKVTGFYANNGCLAGGFCD</sequence>
<evidence type="ECO:0000313" key="2">
    <source>
        <dbReference type="EMBL" id="KAL0064148.1"/>
    </source>
</evidence>
<dbReference type="PANTHER" id="PTHR28069">
    <property type="entry name" value="GH20023P"/>
    <property type="match status" value="1"/>
</dbReference>
<feature type="domain" description="Mitochondrial splicing suppressor 51-like C-terminal" evidence="1">
    <location>
        <begin position="252"/>
        <end position="412"/>
    </location>
</feature>
<proteinExistence type="predicted"/>
<gene>
    <name evidence="2" type="ORF">AAF712_008870</name>
</gene>
<keyword evidence="3" id="KW-1185">Reference proteome</keyword>
<accession>A0ABR2ZRW5</accession>
<dbReference type="EMBL" id="JBBXMP010000066">
    <property type="protein sequence ID" value="KAL0064148.1"/>
    <property type="molecule type" value="Genomic_DNA"/>
</dbReference>